<name>A0ABY1R5Z3_9FLAO</name>
<dbReference type="Proteomes" id="UP001158050">
    <property type="component" value="Unassembled WGS sequence"/>
</dbReference>
<evidence type="ECO:0000313" key="3">
    <source>
        <dbReference type="Proteomes" id="UP001158050"/>
    </source>
</evidence>
<keyword evidence="1" id="KW-0472">Membrane</keyword>
<keyword evidence="1" id="KW-0812">Transmembrane</keyword>
<proteinExistence type="predicted"/>
<organism evidence="2 3">
    <name type="scientific">Epilithonimonas pallida</name>
    <dbReference type="NCBI Taxonomy" id="373671"/>
    <lineage>
        <taxon>Bacteria</taxon>
        <taxon>Pseudomonadati</taxon>
        <taxon>Bacteroidota</taxon>
        <taxon>Flavobacteriia</taxon>
        <taxon>Flavobacteriales</taxon>
        <taxon>Weeksellaceae</taxon>
        <taxon>Chryseobacterium group</taxon>
        <taxon>Epilithonimonas</taxon>
    </lineage>
</organism>
<keyword evidence="3" id="KW-1185">Reference proteome</keyword>
<evidence type="ECO:0000313" key="2">
    <source>
        <dbReference type="EMBL" id="SMP95302.1"/>
    </source>
</evidence>
<keyword evidence="1" id="KW-1133">Transmembrane helix</keyword>
<dbReference type="SUPFAM" id="SSF52266">
    <property type="entry name" value="SGNH hydrolase"/>
    <property type="match status" value="1"/>
</dbReference>
<accession>A0ABY1R5Z3</accession>
<dbReference type="EMBL" id="FXUO01000007">
    <property type="protein sequence ID" value="SMP95302.1"/>
    <property type="molecule type" value="Genomic_DNA"/>
</dbReference>
<feature type="transmembrane region" description="Helical" evidence="1">
    <location>
        <begin position="7"/>
        <end position="27"/>
    </location>
</feature>
<dbReference type="RefSeq" id="WP_283417427.1">
    <property type="nucleotide sequence ID" value="NZ_FXUO01000007.1"/>
</dbReference>
<reference evidence="2 3" key="1">
    <citation type="submission" date="2017-05" db="EMBL/GenBank/DDBJ databases">
        <authorList>
            <person name="Varghese N."/>
            <person name="Submissions S."/>
        </authorList>
    </citation>
    <scope>NUCLEOTIDE SEQUENCE [LARGE SCALE GENOMIC DNA]</scope>
    <source>
        <strain evidence="2 3">DSM 18015</strain>
    </source>
</reference>
<evidence type="ECO:0000256" key="1">
    <source>
        <dbReference type="SAM" id="Phobius"/>
    </source>
</evidence>
<sequence>MKKLIIVFSEFLLITIFIHCLIVIFLYKTNSSVLSSNIPKKEQRRFGFTARKLEDFNSVKSTDILVLGSSLGFRNYDPDFLSKNGFSSFSLGTSSQKPNMTYVMAKKYLKKINPKLVIVDVNPYLMLTPDSFETTDLIINSQKSLHDFDLFWTAPSMMALNAIIIKYTGFAEKDRLEKIKDSVSDKKDNYLGNGFVGSEEIYNEAQKIPKIKIKNYHPIKSQTESFQNLIELLKKEKIPYLLVLSPLNEKYFKRNLIGADHFRNISKIYFSKYGNYIDSNNLEKYNTSDFMDFSHLNNNGAEKLTRSLLPFLKKYQK</sequence>
<gene>
    <name evidence="2" type="ORF">SAMN05421679_10713</name>
</gene>
<comment type="caution">
    <text evidence="2">The sequence shown here is derived from an EMBL/GenBank/DDBJ whole genome shotgun (WGS) entry which is preliminary data.</text>
</comment>
<protein>
    <submittedName>
        <fullName evidence="2">Uncharacterized protein</fullName>
    </submittedName>
</protein>